<evidence type="ECO:0000313" key="3">
    <source>
        <dbReference type="EMBL" id="MBA2227377.1"/>
    </source>
</evidence>
<dbReference type="Proteomes" id="UP000542342">
    <property type="component" value="Unassembled WGS sequence"/>
</dbReference>
<comment type="caution">
    <text evidence="3">The sequence shown here is derived from an EMBL/GenBank/DDBJ whole genome shotgun (WGS) entry which is preliminary data.</text>
</comment>
<protein>
    <submittedName>
        <fullName evidence="3">Uncharacterized protein</fullName>
    </submittedName>
</protein>
<feature type="transmembrane region" description="Helical" evidence="2">
    <location>
        <begin position="280"/>
        <end position="306"/>
    </location>
</feature>
<gene>
    <name evidence="3" type="ORF">H0921_14555</name>
</gene>
<keyword evidence="4" id="KW-1185">Reference proteome</keyword>
<feature type="transmembrane region" description="Helical" evidence="2">
    <location>
        <begin position="247"/>
        <end position="268"/>
    </location>
</feature>
<reference evidence="3 4" key="1">
    <citation type="submission" date="2020-07" db="EMBL/GenBank/DDBJ databases">
        <title>Thermogemmata thermophila gen. nov., sp. nov., a novel moderate thermophilic planctomycete from a Kamchatka hot spring.</title>
        <authorList>
            <person name="Elcheninov A.G."/>
            <person name="Podosokorskaya O.A."/>
            <person name="Kovaleva O.L."/>
            <person name="Novikov A."/>
            <person name="Bonch-Osmolovskaya E.A."/>
            <person name="Toshchakov S.V."/>
            <person name="Kublanov I.V."/>
        </authorList>
    </citation>
    <scope>NUCLEOTIDE SEQUENCE [LARGE SCALE GENOMIC DNA]</scope>
    <source>
        <strain evidence="3 4">2918</strain>
    </source>
</reference>
<evidence type="ECO:0000256" key="2">
    <source>
        <dbReference type="SAM" id="Phobius"/>
    </source>
</evidence>
<dbReference type="RefSeq" id="WP_194539236.1">
    <property type="nucleotide sequence ID" value="NZ_JACEFB010000013.1"/>
</dbReference>
<keyword evidence="2" id="KW-1133">Transmembrane helix</keyword>
<feature type="transmembrane region" description="Helical" evidence="2">
    <location>
        <begin position="184"/>
        <end position="202"/>
    </location>
</feature>
<feature type="region of interest" description="Disordered" evidence="1">
    <location>
        <begin position="38"/>
        <end position="176"/>
    </location>
</feature>
<accession>A0A7V9AD29</accession>
<dbReference type="AlphaFoldDB" id="A0A7V9AD29"/>
<feature type="transmembrane region" description="Helical" evidence="2">
    <location>
        <begin position="312"/>
        <end position="332"/>
    </location>
</feature>
<dbReference type="EMBL" id="JACEFB010000013">
    <property type="protein sequence ID" value="MBA2227377.1"/>
    <property type="molecule type" value="Genomic_DNA"/>
</dbReference>
<name>A0A7V9AD29_9BACT</name>
<evidence type="ECO:0000313" key="4">
    <source>
        <dbReference type="Proteomes" id="UP000542342"/>
    </source>
</evidence>
<feature type="transmembrane region" description="Helical" evidence="2">
    <location>
        <begin position="384"/>
        <end position="405"/>
    </location>
</feature>
<evidence type="ECO:0000256" key="1">
    <source>
        <dbReference type="SAM" id="MobiDB-lite"/>
    </source>
</evidence>
<proteinExistence type="predicted"/>
<organism evidence="3 4">
    <name type="scientific">Thermogemmata fonticola</name>
    <dbReference type="NCBI Taxonomy" id="2755323"/>
    <lineage>
        <taxon>Bacteria</taxon>
        <taxon>Pseudomonadati</taxon>
        <taxon>Planctomycetota</taxon>
        <taxon>Planctomycetia</taxon>
        <taxon>Gemmatales</taxon>
        <taxon>Gemmataceae</taxon>
        <taxon>Thermogemmata</taxon>
    </lineage>
</organism>
<feature type="compositionally biased region" description="Gly residues" evidence="1">
    <location>
        <begin position="39"/>
        <end position="54"/>
    </location>
</feature>
<sequence length="422" mass="42990">MPIVMTCESCGKQFRARDESAGKRVKCPYCATPMEVPLSGGGGAGNVPTGGGLASGTPLPSGAEAGSPWAGLPSSRESVSETTPSSSVKPGDWGGAVAPAPPGPVAGGGPVGGGAFASAPGVPSRASISRESGTAPLRAGSGLTASDFADPPRAGIAPPPPPAAAPVRSQKHRPGYGRWRKTQAGLTAVLVGLFWLTIPGLVELGKQAYVRAGNALPEGTGWITIPGYINDPVPGAIEMSKQKQLDILLYGLPVLLGCLFLGFGRLTCGAVPGEVGARGMFALSGLFALLGGSALLAAGGAYVLFLEQEARLLLTAALLLGGLAEVWSLIAVSTVSAHLGQGRAARAAGLLVLIAGLWIAWVLFGQSYYAQTWRPQLAARPDLPLWEASAFALAYVLTVAVYWRAVSAARRAVRQQVASLEA</sequence>
<keyword evidence="2" id="KW-0812">Transmembrane</keyword>
<feature type="compositionally biased region" description="Gly residues" evidence="1">
    <location>
        <begin position="105"/>
        <end position="115"/>
    </location>
</feature>
<keyword evidence="2" id="KW-0472">Membrane</keyword>
<feature type="transmembrane region" description="Helical" evidence="2">
    <location>
        <begin position="344"/>
        <end position="364"/>
    </location>
</feature>
<feature type="compositionally biased region" description="Low complexity" evidence="1">
    <location>
        <begin position="73"/>
        <end position="88"/>
    </location>
</feature>